<gene>
    <name evidence="1" type="ORF">C2845_PM15G03520</name>
</gene>
<evidence type="ECO:0000313" key="2">
    <source>
        <dbReference type="Proteomes" id="UP000275267"/>
    </source>
</evidence>
<name>A0A3L6Q5H1_PANMI</name>
<dbReference type="AlphaFoldDB" id="A0A3L6Q5H1"/>
<evidence type="ECO:0000313" key="1">
    <source>
        <dbReference type="EMBL" id="RLM73450.1"/>
    </source>
</evidence>
<comment type="caution">
    <text evidence="1">The sequence shown here is derived from an EMBL/GenBank/DDBJ whole genome shotgun (WGS) entry which is preliminary data.</text>
</comment>
<dbReference type="EMBL" id="PQIB02000013">
    <property type="protein sequence ID" value="RLM73450.1"/>
    <property type="molecule type" value="Genomic_DNA"/>
</dbReference>
<sequence>MSLSKCPAIIWLRKNIMCGPVRNVPYCEEVSRAASDVLVTNILLTSSYQYSFDK</sequence>
<dbReference type="Proteomes" id="UP000275267">
    <property type="component" value="Unassembled WGS sequence"/>
</dbReference>
<keyword evidence="2" id="KW-1185">Reference proteome</keyword>
<reference evidence="2" key="1">
    <citation type="journal article" date="2019" name="Nat. Commun.">
        <title>The genome of broomcorn millet.</title>
        <authorList>
            <person name="Zou C."/>
            <person name="Miki D."/>
            <person name="Li D."/>
            <person name="Tang Q."/>
            <person name="Xiao L."/>
            <person name="Rajput S."/>
            <person name="Deng P."/>
            <person name="Jia W."/>
            <person name="Huang R."/>
            <person name="Zhang M."/>
            <person name="Sun Y."/>
            <person name="Hu J."/>
            <person name="Fu X."/>
            <person name="Schnable P.S."/>
            <person name="Li F."/>
            <person name="Zhang H."/>
            <person name="Feng B."/>
            <person name="Zhu X."/>
            <person name="Liu R."/>
            <person name="Schnable J.C."/>
            <person name="Zhu J.-K."/>
            <person name="Zhang H."/>
        </authorList>
    </citation>
    <scope>NUCLEOTIDE SEQUENCE [LARGE SCALE GENOMIC DNA]</scope>
</reference>
<proteinExistence type="predicted"/>
<protein>
    <submittedName>
        <fullName evidence="1">Uncharacterized protein</fullName>
    </submittedName>
</protein>
<accession>A0A3L6Q5H1</accession>
<organism evidence="1 2">
    <name type="scientific">Panicum miliaceum</name>
    <name type="common">Proso millet</name>
    <name type="synonym">Broomcorn millet</name>
    <dbReference type="NCBI Taxonomy" id="4540"/>
    <lineage>
        <taxon>Eukaryota</taxon>
        <taxon>Viridiplantae</taxon>
        <taxon>Streptophyta</taxon>
        <taxon>Embryophyta</taxon>
        <taxon>Tracheophyta</taxon>
        <taxon>Spermatophyta</taxon>
        <taxon>Magnoliopsida</taxon>
        <taxon>Liliopsida</taxon>
        <taxon>Poales</taxon>
        <taxon>Poaceae</taxon>
        <taxon>PACMAD clade</taxon>
        <taxon>Panicoideae</taxon>
        <taxon>Panicodae</taxon>
        <taxon>Paniceae</taxon>
        <taxon>Panicinae</taxon>
        <taxon>Panicum</taxon>
        <taxon>Panicum sect. Panicum</taxon>
    </lineage>
</organism>